<evidence type="ECO:0000313" key="3">
    <source>
        <dbReference type="Proteomes" id="UP001158576"/>
    </source>
</evidence>
<organism evidence="2 3">
    <name type="scientific">Oikopleura dioica</name>
    <name type="common">Tunicate</name>
    <dbReference type="NCBI Taxonomy" id="34765"/>
    <lineage>
        <taxon>Eukaryota</taxon>
        <taxon>Metazoa</taxon>
        <taxon>Chordata</taxon>
        <taxon>Tunicata</taxon>
        <taxon>Appendicularia</taxon>
        <taxon>Copelata</taxon>
        <taxon>Oikopleuridae</taxon>
        <taxon>Oikopleura</taxon>
    </lineage>
</organism>
<feature type="region of interest" description="Disordered" evidence="1">
    <location>
        <begin position="65"/>
        <end position="104"/>
    </location>
</feature>
<reference evidence="2 3" key="1">
    <citation type="submission" date="2021-04" db="EMBL/GenBank/DDBJ databases">
        <authorList>
            <person name="Bliznina A."/>
        </authorList>
    </citation>
    <scope>NUCLEOTIDE SEQUENCE [LARGE SCALE GENOMIC DNA]</scope>
</reference>
<proteinExistence type="predicted"/>
<sequence length="114" mass="13447">MTINGEPLKNPHPNRLKRTLEGLAEMNRTVNNRFYSDPINQDLRLNLPLEKCFLIFIQRQHKIKQEELENEDVENDKTQDHTNEDEELDDLEDDYAKGSTDFFPGLNFRIINTS</sequence>
<accession>A0ABN7S0Q7</accession>
<dbReference type="EMBL" id="OU015568">
    <property type="protein sequence ID" value="CAG5088474.1"/>
    <property type="molecule type" value="Genomic_DNA"/>
</dbReference>
<dbReference type="Proteomes" id="UP001158576">
    <property type="component" value="Chromosome PAR"/>
</dbReference>
<name>A0ABN7S0Q7_OIKDI</name>
<feature type="compositionally biased region" description="Acidic residues" evidence="1">
    <location>
        <begin position="83"/>
        <end position="93"/>
    </location>
</feature>
<protein>
    <submittedName>
        <fullName evidence="2">Oidioi.mRNA.OKI2018_I69.PAR.g11857.t1.cds</fullName>
    </submittedName>
</protein>
<gene>
    <name evidence="2" type="ORF">OKIOD_LOCUS3415</name>
</gene>
<keyword evidence="3" id="KW-1185">Reference proteome</keyword>
<evidence type="ECO:0000256" key="1">
    <source>
        <dbReference type="SAM" id="MobiDB-lite"/>
    </source>
</evidence>
<evidence type="ECO:0000313" key="2">
    <source>
        <dbReference type="EMBL" id="CAG5088474.1"/>
    </source>
</evidence>